<name>A0A1D7QSF0_9BACI</name>
<organism evidence="2 3">
    <name type="scientific">Salisediminibacterium beveridgei</name>
    <dbReference type="NCBI Taxonomy" id="632773"/>
    <lineage>
        <taxon>Bacteria</taxon>
        <taxon>Bacillati</taxon>
        <taxon>Bacillota</taxon>
        <taxon>Bacilli</taxon>
        <taxon>Bacillales</taxon>
        <taxon>Bacillaceae</taxon>
        <taxon>Salisediminibacterium</taxon>
    </lineage>
</organism>
<reference evidence="2 3" key="1">
    <citation type="submission" date="2015-08" db="EMBL/GenBank/DDBJ databases">
        <title>The complete genome sequence of Bacillus beveridgei MLTeJB.</title>
        <authorList>
            <person name="Hanson T.E."/>
            <person name="Mesa C."/>
            <person name="Basesman S.M."/>
            <person name="Oremland R.S."/>
        </authorList>
    </citation>
    <scope>NUCLEOTIDE SEQUENCE [LARGE SCALE GENOMIC DNA]</scope>
    <source>
        <strain evidence="2 3">MLTeJB</strain>
    </source>
</reference>
<dbReference type="EMBL" id="CP012502">
    <property type="protein sequence ID" value="AOM81935.1"/>
    <property type="molecule type" value="Genomic_DNA"/>
</dbReference>
<dbReference type="Pfam" id="PF26154">
    <property type="entry name" value="DUF8042"/>
    <property type="match status" value="1"/>
</dbReference>
<protein>
    <recommendedName>
        <fullName evidence="1">DUF8042 domain-containing protein</fullName>
    </recommendedName>
</protein>
<dbReference type="KEGG" id="bbev:BBEV_0542"/>
<keyword evidence="3" id="KW-1185">Reference proteome</keyword>
<gene>
    <name evidence="2" type="ORF">BBEV_0542</name>
</gene>
<evidence type="ECO:0000313" key="3">
    <source>
        <dbReference type="Proteomes" id="UP000094463"/>
    </source>
</evidence>
<dbReference type="InterPro" id="IPR058355">
    <property type="entry name" value="DUF8042"/>
</dbReference>
<evidence type="ECO:0000259" key="1">
    <source>
        <dbReference type="Pfam" id="PF26154"/>
    </source>
</evidence>
<dbReference type="RefSeq" id="WP_069364062.1">
    <property type="nucleotide sequence ID" value="NZ_CP012502.1"/>
</dbReference>
<proteinExistence type="predicted"/>
<dbReference type="AlphaFoldDB" id="A0A1D7QSF0"/>
<feature type="domain" description="DUF8042" evidence="1">
    <location>
        <begin position="7"/>
        <end position="122"/>
    </location>
</feature>
<evidence type="ECO:0000313" key="2">
    <source>
        <dbReference type="EMBL" id="AOM81935.1"/>
    </source>
</evidence>
<dbReference type="Proteomes" id="UP000094463">
    <property type="component" value="Chromosome"/>
</dbReference>
<dbReference type="OrthoDB" id="2966397at2"/>
<accession>A0A1D7QSF0</accession>
<sequence>MSHDLNEAQRNFLANYSDLLVEVEQSLHYVSECYIKGDYDIGDRLLKSVMGGLEPYNTENLTIQSIFHEDAQALSQLNKLIESAKWSVTIEESFPTEEQRMRFLHETLMPRLTAWKNSVDKYAIEMA</sequence>